<keyword evidence="8" id="KW-0378">Hydrolase</keyword>
<dbReference type="InterPro" id="IPR009647">
    <property type="entry name" value="PBP_C"/>
</dbReference>
<dbReference type="InterPro" id="IPR036950">
    <property type="entry name" value="PBP_transglycosylase"/>
</dbReference>
<feature type="domain" description="Penicillin-binding protein transpeptidase" evidence="13">
    <location>
        <begin position="344"/>
        <end position="563"/>
    </location>
</feature>
<evidence type="ECO:0000256" key="2">
    <source>
        <dbReference type="ARBA" id="ARBA00007090"/>
    </source>
</evidence>
<dbReference type="SUPFAM" id="SSF56601">
    <property type="entry name" value="beta-lactamase/transpeptidase-like"/>
    <property type="match status" value="1"/>
</dbReference>
<evidence type="ECO:0000256" key="10">
    <source>
        <dbReference type="ARBA" id="ARBA00044770"/>
    </source>
</evidence>
<evidence type="ECO:0000256" key="1">
    <source>
        <dbReference type="ARBA" id="ARBA00004752"/>
    </source>
</evidence>
<reference evidence="16 17" key="2">
    <citation type="journal article" date="2021" name="AMB Express">
        <title>Isolation and characterisation of Methylocystis spp. for poly-3-hydroxybutyrate production using waste methane feedstocks.</title>
        <authorList>
            <person name="Rumah B.L."/>
            <person name="Stead C.E."/>
            <person name="Claxton Stevens B.H."/>
            <person name="Minton N.P."/>
            <person name="Grosse-Honebrink A."/>
            <person name="Zhang Y."/>
        </authorList>
    </citation>
    <scope>NUCLEOTIDE SEQUENCE [LARGE SCALE GENOMIC DNA]</scope>
    <source>
        <strain evidence="16 17">BRCS1</strain>
    </source>
</reference>
<dbReference type="PANTHER" id="PTHR32282">
    <property type="entry name" value="BINDING PROTEIN TRANSPEPTIDASE, PUTATIVE-RELATED"/>
    <property type="match status" value="1"/>
</dbReference>
<evidence type="ECO:0000259" key="13">
    <source>
        <dbReference type="Pfam" id="PF00905"/>
    </source>
</evidence>
<feature type="compositionally biased region" description="Basic and acidic residues" evidence="12">
    <location>
        <begin position="650"/>
        <end position="670"/>
    </location>
</feature>
<dbReference type="InterPro" id="IPR001264">
    <property type="entry name" value="Glyco_trans_51"/>
</dbReference>
<organism evidence="16 17">
    <name type="scientific">Methylocystis rosea</name>
    <dbReference type="NCBI Taxonomy" id="173366"/>
    <lineage>
        <taxon>Bacteria</taxon>
        <taxon>Pseudomonadati</taxon>
        <taxon>Pseudomonadota</taxon>
        <taxon>Alphaproteobacteria</taxon>
        <taxon>Hyphomicrobiales</taxon>
        <taxon>Methylocystaceae</taxon>
        <taxon>Methylocystis</taxon>
    </lineage>
</organism>
<dbReference type="Pfam" id="PF00905">
    <property type="entry name" value="Transpeptidase"/>
    <property type="match status" value="1"/>
</dbReference>
<sequence length="800" mass="87197">MRVAGFSLTRPRFAGPPSPASGRGFANCIFLALITTFIATAAWLSHAALSRAELVAPRASAIVYDRNGAFLTQIGEKTRVPATNTTHLNYGYWPLASIPQRMARATLALEDRRFYDHPGVDLRALLRAAWRNLTSRGRREGASTIAMQVARMQTERPHSLAEKLMQAATALAIVARHGRDATLAHYLRLAPYGLNGHGVAYAARFYFDKPVEDLSWAQAVLLAAIPQSPGRMNITRESGLKLATARARHALARLEEEGALDAAQAALARAELDHMRPLDAKRRPETLHLALRYEALAHEGLARPVAEGDRRINATIDLAVEQDVLHLARRYLSNFRRRGARQVAVMVVERGSNAVIADVGSSDYNDPQAGAFDFTRVRRSPGSTLKPFIYALAFERGVLKSTDLLNDIPEGASGVSNADGLYLGPLTPRQALANSRNVPATNLLRRVGLEANFNFLRDLGLHDLETPAESFGISMAIGALPTRLEDVMRAYAALADDGIMRELAFTRDESRRPARRVLSVDSARLIASMLADPQARLPSFPRYGPLEYPFAVAVKTGTSQAYRDAWTIAFSHKFIVGVWLGRGDAGAMRAMTGVSSAARLAHGVLAKLHDAKPGDIAPETFAPPPGRIAIDLCRAGDGADCAQTLREWVKPEDADWRQTQDPRPHPEEPRSGVSKDVPETALCAPSALETRLSGAPQGEKADRACDSPAMSVAPLVIATPEHNTHIWRNPEQPERFNRLALKLAPSGADAQIVWTIDGEPFATAQANETVFWPMTPGRHRIQARLALAPVASRAVRVVIE</sequence>
<feature type="region of interest" description="Disordered" evidence="12">
    <location>
        <begin position="650"/>
        <end position="679"/>
    </location>
</feature>
<keyword evidence="6" id="KW-0328">Glycosyltransferase</keyword>
<keyword evidence="7 16" id="KW-0808">Transferase</keyword>
<feature type="domain" description="Penicillin-binding C-terminal" evidence="15">
    <location>
        <begin position="712"/>
        <end position="782"/>
    </location>
</feature>
<dbReference type="InterPro" id="IPR023346">
    <property type="entry name" value="Lysozyme-like_dom_sf"/>
</dbReference>
<evidence type="ECO:0000313" key="16">
    <source>
        <dbReference type="EMBL" id="QGM94763.1"/>
    </source>
</evidence>
<dbReference type="Proteomes" id="UP000424673">
    <property type="component" value="Chromosome"/>
</dbReference>
<reference evidence="17" key="1">
    <citation type="submission" date="2019-09" db="EMBL/GenBank/DDBJ databases">
        <title>Isolation and complete genome sequencing of Methylocystis species.</title>
        <authorList>
            <person name="Rumah B.L."/>
            <person name="Stead C.E."/>
            <person name="Stevens B.C."/>
            <person name="Minton N.P."/>
            <person name="Grosse-Honebrink A."/>
            <person name="Zhang Y."/>
        </authorList>
    </citation>
    <scope>NUCLEOTIDE SEQUENCE [LARGE SCALE GENOMIC DNA]</scope>
    <source>
        <strain evidence="17">BRCS1</strain>
    </source>
</reference>
<dbReference type="Gene3D" id="3.40.710.10">
    <property type="entry name" value="DD-peptidase/beta-lactamase superfamily"/>
    <property type="match status" value="1"/>
</dbReference>
<dbReference type="InterPro" id="IPR012338">
    <property type="entry name" value="Beta-lactam/transpept-like"/>
</dbReference>
<evidence type="ECO:0000256" key="4">
    <source>
        <dbReference type="ARBA" id="ARBA00022645"/>
    </source>
</evidence>
<dbReference type="GO" id="GO:0016740">
    <property type="term" value="F:transferase activity"/>
    <property type="evidence" value="ECO:0007669"/>
    <property type="project" value="UniProtKB-KW"/>
</dbReference>
<dbReference type="RefSeq" id="WP_154452992.1">
    <property type="nucleotide sequence ID" value="NZ_CP044328.1"/>
</dbReference>
<evidence type="ECO:0000256" key="7">
    <source>
        <dbReference type="ARBA" id="ARBA00022679"/>
    </source>
</evidence>
<keyword evidence="17" id="KW-1185">Reference proteome</keyword>
<evidence type="ECO:0000256" key="5">
    <source>
        <dbReference type="ARBA" id="ARBA00022670"/>
    </source>
</evidence>
<dbReference type="EMBL" id="CP044328">
    <property type="protein sequence ID" value="QGM94763.1"/>
    <property type="molecule type" value="Genomic_DNA"/>
</dbReference>
<evidence type="ECO:0000259" key="15">
    <source>
        <dbReference type="Pfam" id="PF06832"/>
    </source>
</evidence>
<comment type="catalytic activity">
    <reaction evidence="11">
        <text>[GlcNAc-(1-&gt;4)-Mur2Ac(oyl-L-Ala-gamma-D-Glu-L-Lys-D-Ala-D-Ala)](n)-di-trans,octa-cis-undecaprenyl diphosphate + beta-D-GlcNAc-(1-&gt;4)-Mur2Ac(oyl-L-Ala-gamma-D-Glu-L-Lys-D-Ala-D-Ala)-di-trans,octa-cis-undecaprenyl diphosphate = [GlcNAc-(1-&gt;4)-Mur2Ac(oyl-L-Ala-gamma-D-Glu-L-Lys-D-Ala-D-Ala)](n+1)-di-trans,octa-cis-undecaprenyl diphosphate + di-trans,octa-cis-undecaprenyl diphosphate + H(+)</text>
        <dbReference type="Rhea" id="RHEA:23708"/>
        <dbReference type="Rhea" id="RHEA-COMP:9602"/>
        <dbReference type="Rhea" id="RHEA-COMP:9603"/>
        <dbReference type="ChEBI" id="CHEBI:15378"/>
        <dbReference type="ChEBI" id="CHEBI:58405"/>
        <dbReference type="ChEBI" id="CHEBI:60033"/>
        <dbReference type="ChEBI" id="CHEBI:78435"/>
        <dbReference type="EC" id="2.4.99.28"/>
    </reaction>
</comment>
<dbReference type="Pfam" id="PF00912">
    <property type="entry name" value="Transgly"/>
    <property type="match status" value="1"/>
</dbReference>
<keyword evidence="9" id="KW-0511">Multifunctional enzyme</keyword>
<dbReference type="PANTHER" id="PTHR32282:SF15">
    <property type="entry name" value="PENICILLIN-BINDING PROTEIN 1C"/>
    <property type="match status" value="1"/>
</dbReference>
<dbReference type="EC" id="2.4.99.28" evidence="10"/>
<evidence type="ECO:0000256" key="11">
    <source>
        <dbReference type="ARBA" id="ARBA00049902"/>
    </source>
</evidence>
<evidence type="ECO:0000256" key="9">
    <source>
        <dbReference type="ARBA" id="ARBA00023268"/>
    </source>
</evidence>
<dbReference type="Pfam" id="PF06832">
    <property type="entry name" value="BiPBP_C"/>
    <property type="match status" value="1"/>
</dbReference>
<evidence type="ECO:0000256" key="6">
    <source>
        <dbReference type="ARBA" id="ARBA00022676"/>
    </source>
</evidence>
<dbReference type="SUPFAM" id="SSF53955">
    <property type="entry name" value="Lysozyme-like"/>
    <property type="match status" value="1"/>
</dbReference>
<evidence type="ECO:0000256" key="12">
    <source>
        <dbReference type="SAM" id="MobiDB-lite"/>
    </source>
</evidence>
<feature type="domain" description="Glycosyl transferase family 51" evidence="14">
    <location>
        <begin position="89"/>
        <end position="253"/>
    </location>
</feature>
<protein>
    <recommendedName>
        <fullName evidence="10">peptidoglycan glycosyltransferase</fullName>
        <ecNumber evidence="10">2.4.99.28</ecNumber>
    </recommendedName>
</protein>
<proteinExistence type="inferred from homology"/>
<comment type="similarity">
    <text evidence="2">In the C-terminal section; belongs to the transpeptidase family.</text>
</comment>
<evidence type="ECO:0000256" key="8">
    <source>
        <dbReference type="ARBA" id="ARBA00022801"/>
    </source>
</evidence>
<accession>A0ABX6EJ06</accession>
<keyword evidence="4" id="KW-0121">Carboxypeptidase</keyword>
<evidence type="ECO:0000256" key="3">
    <source>
        <dbReference type="ARBA" id="ARBA00007739"/>
    </source>
</evidence>
<name>A0ABX6EJ06_9HYPH</name>
<comment type="pathway">
    <text evidence="1">Cell wall biogenesis; peptidoglycan biosynthesis.</text>
</comment>
<gene>
    <name evidence="16" type="ORF">F7D13_12435</name>
</gene>
<keyword evidence="5" id="KW-0645">Protease</keyword>
<evidence type="ECO:0000313" key="17">
    <source>
        <dbReference type="Proteomes" id="UP000424673"/>
    </source>
</evidence>
<dbReference type="InterPro" id="IPR050396">
    <property type="entry name" value="Glycosyltr_51/Transpeptidase"/>
</dbReference>
<dbReference type="Gene3D" id="1.10.3810.10">
    <property type="entry name" value="Biosynthetic peptidoglycan transglycosylase-like"/>
    <property type="match status" value="1"/>
</dbReference>
<comment type="similarity">
    <text evidence="3">In the N-terminal section; belongs to the glycosyltransferase 51 family.</text>
</comment>
<evidence type="ECO:0000259" key="14">
    <source>
        <dbReference type="Pfam" id="PF00912"/>
    </source>
</evidence>
<dbReference type="InterPro" id="IPR001460">
    <property type="entry name" value="PCN-bd_Tpept"/>
</dbReference>